<accession>A0A9P0FZA0</accession>
<evidence type="ECO:0000259" key="2">
    <source>
        <dbReference type="Pfam" id="PF00004"/>
    </source>
</evidence>
<name>A0A9P0FZA0_CHRIL</name>
<dbReference type="Pfam" id="PF00004">
    <property type="entry name" value="AAA"/>
    <property type="match status" value="1"/>
</dbReference>
<dbReference type="AlphaFoldDB" id="A0A9P0FZA0"/>
<gene>
    <name evidence="3" type="ORF">CINC_LOCUS9877</name>
</gene>
<dbReference type="EMBL" id="LR824033">
    <property type="protein sequence ID" value="CAH0602025.1"/>
    <property type="molecule type" value="Genomic_DNA"/>
</dbReference>
<reference evidence="3" key="1">
    <citation type="submission" date="2021-12" db="EMBL/GenBank/DDBJ databases">
        <authorList>
            <person name="King R."/>
        </authorList>
    </citation>
    <scope>NUCLEOTIDE SEQUENCE</scope>
</reference>
<dbReference type="Gene3D" id="3.40.50.300">
    <property type="entry name" value="P-loop containing nucleotide triphosphate hydrolases"/>
    <property type="match status" value="1"/>
</dbReference>
<dbReference type="InterPro" id="IPR003959">
    <property type="entry name" value="ATPase_AAA_core"/>
</dbReference>
<dbReference type="SUPFAM" id="SSF52540">
    <property type="entry name" value="P-loop containing nucleoside triphosphate hydrolases"/>
    <property type="match status" value="1"/>
</dbReference>
<dbReference type="InterPro" id="IPR052267">
    <property type="entry name" value="N-DRC_Component"/>
</dbReference>
<dbReference type="Proteomes" id="UP001154114">
    <property type="component" value="Chromosome 30"/>
</dbReference>
<feature type="domain" description="ATPase AAA-type core" evidence="2">
    <location>
        <begin position="636"/>
        <end position="765"/>
    </location>
</feature>
<evidence type="ECO:0000256" key="1">
    <source>
        <dbReference type="SAM" id="Coils"/>
    </source>
</evidence>
<proteinExistence type="predicted"/>
<dbReference type="OrthoDB" id="3046016at2759"/>
<dbReference type="GO" id="GO:0005524">
    <property type="term" value="F:ATP binding"/>
    <property type="evidence" value="ECO:0007669"/>
    <property type="project" value="InterPro"/>
</dbReference>
<dbReference type="PANTHER" id="PTHR14690:SF9">
    <property type="entry name" value="GH08353P"/>
    <property type="match status" value="1"/>
</dbReference>
<keyword evidence="1" id="KW-0175">Coiled coil</keyword>
<feature type="coiled-coil region" evidence="1">
    <location>
        <begin position="405"/>
        <end position="432"/>
    </location>
</feature>
<protein>
    <recommendedName>
        <fullName evidence="2">ATPase AAA-type core domain-containing protein</fullName>
    </recommendedName>
</protein>
<evidence type="ECO:0000313" key="3">
    <source>
        <dbReference type="EMBL" id="CAH0602025.1"/>
    </source>
</evidence>
<sequence length="894" mass="104337">MALKLPIHMSSPIEGHQDWLHILEKAEKAVQDDLDLQRATARGMRVKERALPPELLGKNYARYCDLINKMYDAYLNSVHLQRAPYILAIITVLMKRLYELRHELVNLIVNDYIYVDAALVQLRMTPLDIQIVVPYHFPLETREDNMEQLLQKMWAGAARRKRIKERPKPVKPPPIRRESIYEPVPEEVVEIPPEEEEEEESPPPSIHTQVPEAFTYALLIQRHERFRQWYTMDFNERAIKWRRFYGDKRENIPIEMKHKAARIVQRVYRELMRIKREKIKETQRDILLGIKPDPFRSRLSFTEENNKVYERRRNTRLKIKKKYLQELETENTRLILFKKGDQIDDITEEVREWFKEWYYGYGFFPEFPYEIEGGTLLVVRGEVQTVEERKAEDERMEILTKGKTKEQLKQEQEALKADAKLKAEALKEAQKKEAETLMKARCNPFTDPGYAIQESHTLQEVIEALNIYRASWSLYDELPKDRFGETVYGYMKPLLTEELMSVMNKECRVIVDELMRLDLKMLIQKHQQAYKSIGVKYPKFKPRKKPKVHPPPVPLEIDDKLKKGFEALFDIGIITKPTVKMADVYGDLNFSAYESNIRDPNATFPLPNYGDVKTRLVLSCVLGCGVQPGAVRRKAVMLLGPERNGKSFLADTVAGELNAVKIDITPEKFTAIISKPVKALSNVFLAAKVFQPAVVFLKNIERVFEKKTPPEMKFLQAKVIKTALVKLVRAIDPADKIIFIATCTFPTTAKVKPMVRMFDEIILVPRTDYGSLQMFFAKKFSSIRSMPPDYPTQPLAQLLQGFGFGAIIEVYNEIMTPERLVRLNVEPLSPGEFLEVFLVKDMEPLTKEDYQPYIDLFLASSPLKQLREEYEKINFSRDDCYKKQEKRQKEEAQK</sequence>
<dbReference type="GO" id="GO:0016887">
    <property type="term" value="F:ATP hydrolysis activity"/>
    <property type="evidence" value="ECO:0007669"/>
    <property type="project" value="InterPro"/>
</dbReference>
<dbReference type="PANTHER" id="PTHR14690">
    <property type="entry name" value="IQ MOTIF CONTAINING WITH AAA DOMAIN 1"/>
    <property type="match status" value="1"/>
</dbReference>
<keyword evidence="4" id="KW-1185">Reference proteome</keyword>
<dbReference type="InterPro" id="IPR027417">
    <property type="entry name" value="P-loop_NTPase"/>
</dbReference>
<organism evidence="3 4">
    <name type="scientific">Chrysodeixis includens</name>
    <name type="common">Soybean looper</name>
    <name type="synonym">Pseudoplusia includens</name>
    <dbReference type="NCBI Taxonomy" id="689277"/>
    <lineage>
        <taxon>Eukaryota</taxon>
        <taxon>Metazoa</taxon>
        <taxon>Ecdysozoa</taxon>
        <taxon>Arthropoda</taxon>
        <taxon>Hexapoda</taxon>
        <taxon>Insecta</taxon>
        <taxon>Pterygota</taxon>
        <taxon>Neoptera</taxon>
        <taxon>Endopterygota</taxon>
        <taxon>Lepidoptera</taxon>
        <taxon>Glossata</taxon>
        <taxon>Ditrysia</taxon>
        <taxon>Noctuoidea</taxon>
        <taxon>Noctuidae</taxon>
        <taxon>Plusiinae</taxon>
        <taxon>Chrysodeixis</taxon>
    </lineage>
</organism>
<evidence type="ECO:0000313" key="4">
    <source>
        <dbReference type="Proteomes" id="UP001154114"/>
    </source>
</evidence>